<feature type="transmembrane region" description="Helical" evidence="1">
    <location>
        <begin position="6"/>
        <end position="30"/>
    </location>
</feature>
<feature type="transmembrane region" description="Helical" evidence="1">
    <location>
        <begin position="96"/>
        <end position="114"/>
    </location>
</feature>
<gene>
    <name evidence="2" type="ORF">ULVI_08375</name>
</gene>
<evidence type="ECO:0000313" key="2">
    <source>
        <dbReference type="EMBL" id="OAB78594.1"/>
    </source>
</evidence>
<feature type="transmembrane region" description="Helical" evidence="1">
    <location>
        <begin position="42"/>
        <end position="61"/>
    </location>
</feature>
<dbReference type="STRING" id="1763537.ULVI_08375"/>
<keyword evidence="3" id="KW-1185">Reference proteome</keyword>
<feature type="transmembrane region" description="Helical" evidence="1">
    <location>
        <begin position="126"/>
        <end position="145"/>
    </location>
</feature>
<keyword evidence="1" id="KW-1133">Transmembrane helix</keyword>
<reference evidence="2 3" key="1">
    <citation type="submission" date="2016-02" db="EMBL/GenBank/DDBJ databases">
        <title>Ulvibacter sp. LPB0005, isolated from Thais luteostoma.</title>
        <authorList>
            <person name="Shin S.-K."/>
            <person name="Yi H."/>
        </authorList>
    </citation>
    <scope>NUCLEOTIDE SEQUENCE [LARGE SCALE GENOMIC DNA]</scope>
    <source>
        <strain evidence="2 3">LPB0005</strain>
    </source>
</reference>
<proteinExistence type="predicted"/>
<sequence length="218" mass="25588">MKIDVLNAFLSHVVTFVEGLSALLAIVFYLKYKSTPLKYFPILLVYVFITGLLGVYISRNMGPNNVVIYNVFNVIYFLFFYYVFYNVIRKIRYRNWIVIGICLFLLSSIINLFYENFLFESQLLSYAIGAVVLLFCIILYFIEVLTTSRILLVNQEIVFWISIGLLLFYVGYLPIKFTRNVYAFESANTYSTLRMVHLILVILMNTCFIIGFLWTKKK</sequence>
<name>A0A167HH01_9FLAO</name>
<feature type="transmembrane region" description="Helical" evidence="1">
    <location>
        <begin position="195"/>
        <end position="214"/>
    </location>
</feature>
<keyword evidence="1" id="KW-0472">Membrane</keyword>
<keyword evidence="1" id="KW-0812">Transmembrane</keyword>
<comment type="caution">
    <text evidence="2">The sequence shown here is derived from an EMBL/GenBank/DDBJ whole genome shotgun (WGS) entry which is preliminary data.</text>
</comment>
<dbReference type="Proteomes" id="UP000077013">
    <property type="component" value="Unassembled WGS sequence"/>
</dbReference>
<feature type="transmembrane region" description="Helical" evidence="1">
    <location>
        <begin position="157"/>
        <end position="175"/>
    </location>
</feature>
<protein>
    <submittedName>
        <fullName evidence="2">Uncharacterized protein</fullName>
    </submittedName>
</protein>
<feature type="transmembrane region" description="Helical" evidence="1">
    <location>
        <begin position="67"/>
        <end position="84"/>
    </location>
</feature>
<organism evidence="2 3">
    <name type="scientific">Cochleicola gelatinilyticus</name>
    <dbReference type="NCBI Taxonomy" id="1763537"/>
    <lineage>
        <taxon>Bacteria</taxon>
        <taxon>Pseudomonadati</taxon>
        <taxon>Bacteroidota</taxon>
        <taxon>Flavobacteriia</taxon>
        <taxon>Flavobacteriales</taxon>
        <taxon>Flavobacteriaceae</taxon>
        <taxon>Cochleicola</taxon>
    </lineage>
</organism>
<dbReference type="AlphaFoldDB" id="A0A167HH01"/>
<accession>A0A167HH01</accession>
<evidence type="ECO:0000256" key="1">
    <source>
        <dbReference type="SAM" id="Phobius"/>
    </source>
</evidence>
<dbReference type="OrthoDB" id="1435288at2"/>
<dbReference type="EMBL" id="LRXL01000037">
    <property type="protein sequence ID" value="OAB78594.1"/>
    <property type="molecule type" value="Genomic_DNA"/>
</dbReference>
<evidence type="ECO:0000313" key="3">
    <source>
        <dbReference type="Proteomes" id="UP000077013"/>
    </source>
</evidence>
<dbReference type="RefSeq" id="WP_068591741.1">
    <property type="nucleotide sequence ID" value="NZ_LRXL01000037.1"/>
</dbReference>